<dbReference type="PROSITE" id="PS50011">
    <property type="entry name" value="PROTEIN_KINASE_DOM"/>
    <property type="match status" value="1"/>
</dbReference>
<feature type="region of interest" description="Disordered" evidence="1">
    <location>
        <begin position="243"/>
        <end position="283"/>
    </location>
</feature>
<keyword evidence="4" id="KW-1185">Reference proteome</keyword>
<accession>A0A6A5U8J6</accession>
<proteinExistence type="predicted"/>
<gene>
    <name evidence="3" type="ORF">CC80DRAFT_543562</name>
</gene>
<dbReference type="GO" id="GO:0005524">
    <property type="term" value="F:ATP binding"/>
    <property type="evidence" value="ECO:0007669"/>
    <property type="project" value="InterPro"/>
</dbReference>
<evidence type="ECO:0000313" key="4">
    <source>
        <dbReference type="Proteomes" id="UP000800035"/>
    </source>
</evidence>
<evidence type="ECO:0000259" key="2">
    <source>
        <dbReference type="PROSITE" id="PS50011"/>
    </source>
</evidence>
<organism evidence="3 4">
    <name type="scientific">Byssothecium circinans</name>
    <dbReference type="NCBI Taxonomy" id="147558"/>
    <lineage>
        <taxon>Eukaryota</taxon>
        <taxon>Fungi</taxon>
        <taxon>Dikarya</taxon>
        <taxon>Ascomycota</taxon>
        <taxon>Pezizomycotina</taxon>
        <taxon>Dothideomycetes</taxon>
        <taxon>Pleosporomycetidae</taxon>
        <taxon>Pleosporales</taxon>
        <taxon>Massarineae</taxon>
        <taxon>Massarinaceae</taxon>
        <taxon>Byssothecium</taxon>
    </lineage>
</organism>
<dbReference type="InterPro" id="IPR000719">
    <property type="entry name" value="Prot_kinase_dom"/>
</dbReference>
<dbReference type="Gene3D" id="1.10.510.10">
    <property type="entry name" value="Transferase(Phosphotransferase) domain 1"/>
    <property type="match status" value="1"/>
</dbReference>
<evidence type="ECO:0000313" key="3">
    <source>
        <dbReference type="EMBL" id="KAF1961205.1"/>
    </source>
</evidence>
<reference evidence="3" key="1">
    <citation type="journal article" date="2020" name="Stud. Mycol.">
        <title>101 Dothideomycetes genomes: a test case for predicting lifestyles and emergence of pathogens.</title>
        <authorList>
            <person name="Haridas S."/>
            <person name="Albert R."/>
            <person name="Binder M."/>
            <person name="Bloem J."/>
            <person name="Labutti K."/>
            <person name="Salamov A."/>
            <person name="Andreopoulos B."/>
            <person name="Baker S."/>
            <person name="Barry K."/>
            <person name="Bills G."/>
            <person name="Bluhm B."/>
            <person name="Cannon C."/>
            <person name="Castanera R."/>
            <person name="Culley D."/>
            <person name="Daum C."/>
            <person name="Ezra D."/>
            <person name="Gonzalez J."/>
            <person name="Henrissat B."/>
            <person name="Kuo A."/>
            <person name="Liang C."/>
            <person name="Lipzen A."/>
            <person name="Lutzoni F."/>
            <person name="Magnuson J."/>
            <person name="Mondo S."/>
            <person name="Nolan M."/>
            <person name="Ohm R."/>
            <person name="Pangilinan J."/>
            <person name="Park H.-J."/>
            <person name="Ramirez L."/>
            <person name="Alfaro M."/>
            <person name="Sun H."/>
            <person name="Tritt A."/>
            <person name="Yoshinaga Y."/>
            <person name="Zwiers L.-H."/>
            <person name="Turgeon B."/>
            <person name="Goodwin S."/>
            <person name="Spatafora J."/>
            <person name="Crous P."/>
            <person name="Grigoriev I."/>
        </authorList>
    </citation>
    <scope>NUCLEOTIDE SEQUENCE</scope>
    <source>
        <strain evidence="3">CBS 675.92</strain>
    </source>
</reference>
<feature type="compositionally biased region" description="Gly residues" evidence="1">
    <location>
        <begin position="272"/>
        <end position="283"/>
    </location>
</feature>
<evidence type="ECO:0000256" key="1">
    <source>
        <dbReference type="SAM" id="MobiDB-lite"/>
    </source>
</evidence>
<dbReference type="GO" id="GO:0004672">
    <property type="term" value="F:protein kinase activity"/>
    <property type="evidence" value="ECO:0007669"/>
    <property type="project" value="InterPro"/>
</dbReference>
<dbReference type="OrthoDB" id="310217at2759"/>
<dbReference type="Proteomes" id="UP000800035">
    <property type="component" value="Unassembled WGS sequence"/>
</dbReference>
<name>A0A6A5U8J6_9PLEO</name>
<protein>
    <recommendedName>
        <fullName evidence="2">Protein kinase domain-containing protein</fullName>
    </recommendedName>
</protein>
<dbReference type="EMBL" id="ML976981">
    <property type="protein sequence ID" value="KAF1961205.1"/>
    <property type="molecule type" value="Genomic_DNA"/>
</dbReference>
<dbReference type="InterPro" id="IPR011009">
    <property type="entry name" value="Kinase-like_dom_sf"/>
</dbReference>
<sequence>MLLADFGCALQRSGVWKDKKKKRKTASFMTAGWESPEVQNHENYSTRSDVYQLGLVMGCICNLVFDPSEFDHHKPAPGYTEELNKTIAACLTVKQYDRPKSWEVLNYAKKHYANLMKELEANARPNPSAIADLKAGHPVKRPKGYQPPRYTTMGPNMPPFGGLGGGGGMQGRFGSPGGPGMGRYGLPGGFGGPGMTSPGGSGPYPYGGGSPVDLRLLRVQQQALGGGGVSPRQQMRMARLQRGLGGGLGRGPPPGFGGMQRAYTDPSFYGGMPPGFGPQGRWR</sequence>
<feature type="region of interest" description="Disordered" evidence="1">
    <location>
        <begin position="128"/>
        <end position="154"/>
    </location>
</feature>
<dbReference type="AlphaFoldDB" id="A0A6A5U8J6"/>
<feature type="domain" description="Protein kinase" evidence="2">
    <location>
        <begin position="1"/>
        <end position="115"/>
    </location>
</feature>
<dbReference type="SUPFAM" id="SSF56112">
    <property type="entry name" value="Protein kinase-like (PK-like)"/>
    <property type="match status" value="1"/>
</dbReference>